<keyword evidence="13" id="KW-0275">Fatty acid biosynthesis</keyword>
<evidence type="ECO:0000256" key="8">
    <source>
        <dbReference type="ARBA" id="ARBA00022833"/>
    </source>
</evidence>
<evidence type="ECO:0000256" key="13">
    <source>
        <dbReference type="ARBA" id="ARBA00023160"/>
    </source>
</evidence>
<evidence type="ECO:0000256" key="5">
    <source>
        <dbReference type="ARBA" id="ARBA00022723"/>
    </source>
</evidence>
<evidence type="ECO:0000256" key="10">
    <source>
        <dbReference type="ARBA" id="ARBA00023002"/>
    </source>
</evidence>
<dbReference type="GO" id="GO:0016020">
    <property type="term" value="C:membrane"/>
    <property type="evidence" value="ECO:0007669"/>
    <property type="project" value="InterPro"/>
</dbReference>
<feature type="transmembrane region" description="Helical" evidence="14">
    <location>
        <begin position="66"/>
        <end position="85"/>
    </location>
</feature>
<dbReference type="PANTHER" id="PTHR12863">
    <property type="entry name" value="FATTY ACID HYDROXYLASE"/>
    <property type="match status" value="1"/>
</dbReference>
<feature type="domain" description="Fatty acid hydroxylase" evidence="15">
    <location>
        <begin position="76"/>
        <end position="210"/>
    </location>
</feature>
<evidence type="ECO:0000256" key="7">
    <source>
        <dbReference type="ARBA" id="ARBA00022832"/>
    </source>
</evidence>
<reference evidence="16 17" key="1">
    <citation type="submission" date="2018-03" db="EMBL/GenBank/DDBJ databases">
        <title>Draft Genome Sequences of the Obligatory Marine Myxobacteria Enhygromyxa salina SWB007.</title>
        <authorList>
            <person name="Poehlein A."/>
            <person name="Moghaddam J.A."/>
            <person name="Harms H."/>
            <person name="Alanjari M."/>
            <person name="Koenig G.M."/>
            <person name="Daniel R."/>
            <person name="Schaeberle T.F."/>
        </authorList>
    </citation>
    <scope>NUCLEOTIDE SEQUENCE [LARGE SCALE GENOMIC DNA]</scope>
    <source>
        <strain evidence="16 17">SWB007</strain>
    </source>
</reference>
<dbReference type="RefSeq" id="WP_106093222.1">
    <property type="nucleotide sequence ID" value="NZ_PVNL01000121.1"/>
</dbReference>
<dbReference type="OrthoDB" id="5291370at2"/>
<protein>
    <submittedName>
        <fullName evidence="16">Fatty acid hydroxylase superfamily protein</fullName>
    </submittedName>
</protein>
<keyword evidence="10" id="KW-0560">Oxidoreductase</keyword>
<gene>
    <name evidence="16" type="ORF">ENSA7_63760</name>
</gene>
<feature type="transmembrane region" description="Helical" evidence="14">
    <location>
        <begin position="36"/>
        <end position="59"/>
    </location>
</feature>
<evidence type="ECO:0000313" key="16">
    <source>
        <dbReference type="EMBL" id="PRP99334.1"/>
    </source>
</evidence>
<evidence type="ECO:0000256" key="14">
    <source>
        <dbReference type="SAM" id="Phobius"/>
    </source>
</evidence>
<comment type="caution">
    <text evidence="16">The sequence shown here is derived from an EMBL/GenBank/DDBJ whole genome shotgun (WGS) entry which is preliminary data.</text>
</comment>
<evidence type="ECO:0000256" key="6">
    <source>
        <dbReference type="ARBA" id="ARBA00022824"/>
    </source>
</evidence>
<feature type="transmembrane region" description="Helical" evidence="14">
    <location>
        <begin position="132"/>
        <end position="161"/>
    </location>
</feature>
<evidence type="ECO:0000256" key="3">
    <source>
        <dbReference type="ARBA" id="ARBA00022516"/>
    </source>
</evidence>
<dbReference type="GO" id="GO:0005506">
    <property type="term" value="F:iron ion binding"/>
    <property type="evidence" value="ECO:0007669"/>
    <property type="project" value="InterPro"/>
</dbReference>
<name>A0A2S9Y2K6_9BACT</name>
<sequence>MPPETATSEDVQDYPGGYQITRKGAGRQFESNFFEFFSRCHGSVPLIIYGPLVVWIFWLTATRTELSLGSAIGLTAAGLFVWTFAEYWLHRMVFHFERSPKLHYFLHGIHHVYPNDKYRLVMPPGASAIPGLLFWLLAWSLVGFEMALPAYAGFAIGYLWYDMTHWWTHAGKARTRYGKFLRKHHMLHHFKDHDMYFGVSTPIWDYVFGTIPKAGDKPAKQG</sequence>
<comment type="subcellular location">
    <subcellularLocation>
        <location evidence="2">Endoplasmic reticulum membrane</location>
        <topology evidence="2">Multi-pass membrane protein</topology>
    </subcellularLocation>
</comment>
<evidence type="ECO:0000256" key="9">
    <source>
        <dbReference type="ARBA" id="ARBA00022989"/>
    </source>
</evidence>
<organism evidence="16 17">
    <name type="scientific">Enhygromyxa salina</name>
    <dbReference type="NCBI Taxonomy" id="215803"/>
    <lineage>
        <taxon>Bacteria</taxon>
        <taxon>Pseudomonadati</taxon>
        <taxon>Myxococcota</taxon>
        <taxon>Polyangia</taxon>
        <taxon>Nannocystales</taxon>
        <taxon>Nannocystaceae</taxon>
        <taxon>Enhygromyxa</taxon>
    </lineage>
</organism>
<evidence type="ECO:0000313" key="17">
    <source>
        <dbReference type="Proteomes" id="UP000238823"/>
    </source>
</evidence>
<keyword evidence="7" id="KW-0276">Fatty acid metabolism</keyword>
<keyword evidence="12 14" id="KW-0472">Membrane</keyword>
<keyword evidence="3" id="KW-0444">Lipid biosynthesis</keyword>
<keyword evidence="11" id="KW-0443">Lipid metabolism</keyword>
<evidence type="ECO:0000256" key="11">
    <source>
        <dbReference type="ARBA" id="ARBA00023098"/>
    </source>
</evidence>
<dbReference type="InterPro" id="IPR006694">
    <property type="entry name" value="Fatty_acid_hydroxylase"/>
</dbReference>
<keyword evidence="8" id="KW-0862">Zinc</keyword>
<keyword evidence="6" id="KW-0256">Endoplasmic reticulum</keyword>
<dbReference type="PANTHER" id="PTHR12863:SF1">
    <property type="entry name" value="FATTY ACID 2-HYDROXYLASE"/>
    <property type="match status" value="1"/>
</dbReference>
<proteinExistence type="predicted"/>
<keyword evidence="5" id="KW-0479">Metal-binding</keyword>
<evidence type="ECO:0000256" key="12">
    <source>
        <dbReference type="ARBA" id="ARBA00023136"/>
    </source>
</evidence>
<evidence type="ECO:0000256" key="4">
    <source>
        <dbReference type="ARBA" id="ARBA00022692"/>
    </source>
</evidence>
<evidence type="ECO:0000256" key="1">
    <source>
        <dbReference type="ARBA" id="ARBA00001947"/>
    </source>
</evidence>
<dbReference type="EMBL" id="PVNL01000121">
    <property type="protein sequence ID" value="PRP99334.1"/>
    <property type="molecule type" value="Genomic_DNA"/>
</dbReference>
<dbReference type="InterPro" id="IPR014430">
    <property type="entry name" value="Scs7"/>
</dbReference>
<accession>A0A2S9Y2K6</accession>
<evidence type="ECO:0000259" key="15">
    <source>
        <dbReference type="Pfam" id="PF04116"/>
    </source>
</evidence>
<evidence type="ECO:0000256" key="2">
    <source>
        <dbReference type="ARBA" id="ARBA00004477"/>
    </source>
</evidence>
<comment type="cofactor">
    <cofactor evidence="1">
        <name>Zn(2+)</name>
        <dbReference type="ChEBI" id="CHEBI:29105"/>
    </cofactor>
</comment>
<dbReference type="GO" id="GO:0080132">
    <property type="term" value="F:fatty acid 2-hydroxylase activity"/>
    <property type="evidence" value="ECO:0007669"/>
    <property type="project" value="InterPro"/>
</dbReference>
<dbReference type="Pfam" id="PF04116">
    <property type="entry name" value="FA_hydroxylase"/>
    <property type="match status" value="1"/>
</dbReference>
<dbReference type="Proteomes" id="UP000238823">
    <property type="component" value="Unassembled WGS sequence"/>
</dbReference>
<dbReference type="GO" id="GO:0006633">
    <property type="term" value="P:fatty acid biosynthetic process"/>
    <property type="evidence" value="ECO:0007669"/>
    <property type="project" value="UniProtKB-KW"/>
</dbReference>
<keyword evidence="9 14" id="KW-1133">Transmembrane helix</keyword>
<keyword evidence="4 14" id="KW-0812">Transmembrane</keyword>
<dbReference type="AlphaFoldDB" id="A0A2S9Y2K6"/>